<dbReference type="AlphaFoldDB" id="A0A8A1LI42"/>
<organism evidence="1 2">
    <name type="scientific">Ajellomyces capsulatus (strain H88)</name>
    <name type="common">Darling's disease fungus</name>
    <name type="synonym">Histoplasma capsulatum</name>
    <dbReference type="NCBI Taxonomy" id="544711"/>
    <lineage>
        <taxon>Eukaryota</taxon>
        <taxon>Fungi</taxon>
        <taxon>Dikarya</taxon>
        <taxon>Ascomycota</taxon>
        <taxon>Pezizomycotina</taxon>
        <taxon>Eurotiomycetes</taxon>
        <taxon>Eurotiomycetidae</taxon>
        <taxon>Onygenales</taxon>
        <taxon>Ajellomycetaceae</taxon>
        <taxon>Histoplasma</taxon>
    </lineage>
</organism>
<sequence>MALCSCSSLIACDDRKPKDCQQTPTTYSHVSYCIFLCIFFELISLSPESGRSTGIRKWIPLLTGGSHMLCIHYLFSQTLAFHISSSLNRALVT</sequence>
<proteinExistence type="predicted"/>
<evidence type="ECO:0000313" key="2">
    <source>
        <dbReference type="Proteomes" id="UP000663419"/>
    </source>
</evidence>
<dbReference type="EMBL" id="CP069103">
    <property type="protein sequence ID" value="QSS52323.1"/>
    <property type="molecule type" value="Genomic_DNA"/>
</dbReference>
<evidence type="ECO:0000313" key="1">
    <source>
        <dbReference type="EMBL" id="QSS52323.1"/>
    </source>
</evidence>
<name>A0A8A1LI42_AJEC8</name>
<protein>
    <submittedName>
        <fullName evidence="1">Uncharacterized protein</fullName>
    </submittedName>
</protein>
<dbReference type="Proteomes" id="UP000663419">
    <property type="component" value="Chromosome 2"/>
</dbReference>
<dbReference type="VEuPathDB" id="FungiDB:I7I53_07925"/>
<gene>
    <name evidence="1" type="ORF">I7I53_07925</name>
</gene>
<reference evidence="1" key="1">
    <citation type="submission" date="2021-01" db="EMBL/GenBank/DDBJ databases">
        <title>Chromosome-level genome assembly of a human fungal pathogen reveals clustering of transcriptionally co-regulated genes.</title>
        <authorList>
            <person name="Voorhies M."/>
            <person name="Cohen S."/>
            <person name="Shea T.P."/>
            <person name="Petrus S."/>
            <person name="Munoz J.F."/>
            <person name="Poplawski S."/>
            <person name="Goldman W.E."/>
            <person name="Michael T."/>
            <person name="Cuomo C.A."/>
            <person name="Sil A."/>
            <person name="Beyhan S."/>
        </authorList>
    </citation>
    <scope>NUCLEOTIDE SEQUENCE</scope>
    <source>
        <strain evidence="1">H88</strain>
    </source>
</reference>
<accession>A0A8A1LI42</accession>